<feature type="transmembrane region" description="Helical" evidence="5">
    <location>
        <begin position="144"/>
        <end position="166"/>
    </location>
</feature>
<dbReference type="SUPFAM" id="SSF103473">
    <property type="entry name" value="MFS general substrate transporter"/>
    <property type="match status" value="1"/>
</dbReference>
<evidence type="ECO:0000256" key="5">
    <source>
        <dbReference type="SAM" id="Phobius"/>
    </source>
</evidence>
<dbReference type="Proteomes" id="UP000468668">
    <property type="component" value="Unassembled WGS sequence"/>
</dbReference>
<dbReference type="OrthoDB" id="9814001at2"/>
<name>A0A6N6NRI7_9ACTN</name>
<evidence type="ECO:0000256" key="1">
    <source>
        <dbReference type="ARBA" id="ARBA00004651"/>
    </source>
</evidence>
<gene>
    <name evidence="7" type="ORF">F8C90_06470</name>
</gene>
<dbReference type="Gene3D" id="1.20.1250.20">
    <property type="entry name" value="MFS general substrate transporter like domains"/>
    <property type="match status" value="1"/>
</dbReference>
<keyword evidence="4 5" id="KW-0472">Membrane</keyword>
<dbReference type="GeneID" id="98658047"/>
<dbReference type="InterPro" id="IPR052714">
    <property type="entry name" value="MFS_Exporter"/>
</dbReference>
<feature type="transmembrane region" description="Helical" evidence="5">
    <location>
        <begin position="217"/>
        <end position="243"/>
    </location>
</feature>
<evidence type="ECO:0000259" key="6">
    <source>
        <dbReference type="PROSITE" id="PS50850"/>
    </source>
</evidence>
<feature type="domain" description="Major facilitator superfamily (MFS) profile" evidence="6">
    <location>
        <begin position="19"/>
        <end position="398"/>
    </location>
</feature>
<dbReference type="CDD" id="cd17489">
    <property type="entry name" value="MFS_YfcJ_like"/>
    <property type="match status" value="1"/>
</dbReference>
<dbReference type="GO" id="GO:0005886">
    <property type="term" value="C:plasma membrane"/>
    <property type="evidence" value="ECO:0007669"/>
    <property type="project" value="UniProtKB-SubCell"/>
</dbReference>
<dbReference type="EMBL" id="WAJR01000013">
    <property type="protein sequence ID" value="KAB1640388.1"/>
    <property type="molecule type" value="Genomic_DNA"/>
</dbReference>
<feature type="transmembrane region" description="Helical" evidence="5">
    <location>
        <begin position="172"/>
        <end position="196"/>
    </location>
</feature>
<comment type="subcellular location">
    <subcellularLocation>
        <location evidence="1">Cell membrane</location>
        <topology evidence="1">Multi-pass membrane protein</topology>
    </subcellularLocation>
</comment>
<keyword evidence="3 5" id="KW-1133">Transmembrane helix</keyword>
<feature type="transmembrane region" description="Helical" evidence="5">
    <location>
        <begin position="86"/>
        <end position="103"/>
    </location>
</feature>
<dbReference type="PANTHER" id="PTHR23531">
    <property type="entry name" value="QUINOLENE RESISTANCE PROTEIN NORA"/>
    <property type="match status" value="1"/>
</dbReference>
<dbReference type="PANTHER" id="PTHR23531:SF2">
    <property type="entry name" value="PERMEASE"/>
    <property type="match status" value="1"/>
</dbReference>
<evidence type="ECO:0000313" key="8">
    <source>
        <dbReference type="Proteomes" id="UP000468668"/>
    </source>
</evidence>
<comment type="caution">
    <text evidence="7">The sequence shown here is derived from an EMBL/GenBank/DDBJ whole genome shotgun (WGS) entry which is preliminary data.</text>
</comment>
<feature type="transmembrane region" description="Helical" evidence="5">
    <location>
        <begin position="255"/>
        <end position="274"/>
    </location>
</feature>
<evidence type="ECO:0000256" key="4">
    <source>
        <dbReference type="ARBA" id="ARBA00023136"/>
    </source>
</evidence>
<dbReference type="PROSITE" id="PS50850">
    <property type="entry name" value="MFS"/>
    <property type="match status" value="1"/>
</dbReference>
<feature type="transmembrane region" description="Helical" evidence="5">
    <location>
        <begin position="286"/>
        <end position="319"/>
    </location>
</feature>
<keyword evidence="2 5" id="KW-0812">Transmembrane</keyword>
<dbReference type="GO" id="GO:0022857">
    <property type="term" value="F:transmembrane transporter activity"/>
    <property type="evidence" value="ECO:0007669"/>
    <property type="project" value="InterPro"/>
</dbReference>
<feature type="transmembrane region" description="Helical" evidence="5">
    <location>
        <begin position="348"/>
        <end position="367"/>
    </location>
</feature>
<feature type="transmembrane region" description="Helical" evidence="5">
    <location>
        <begin position="374"/>
        <end position="393"/>
    </location>
</feature>
<dbReference type="Pfam" id="PF07690">
    <property type="entry name" value="MFS_1"/>
    <property type="match status" value="1"/>
</dbReference>
<dbReference type="InterPro" id="IPR036259">
    <property type="entry name" value="MFS_trans_sf"/>
</dbReference>
<proteinExistence type="predicted"/>
<feature type="transmembrane region" description="Helical" evidence="5">
    <location>
        <begin position="28"/>
        <end position="50"/>
    </location>
</feature>
<dbReference type="RefSeq" id="WP_158049684.1">
    <property type="nucleotide sequence ID" value="NZ_WAJR01000013.1"/>
</dbReference>
<evidence type="ECO:0000256" key="2">
    <source>
        <dbReference type="ARBA" id="ARBA00022692"/>
    </source>
</evidence>
<keyword evidence="8" id="KW-1185">Reference proteome</keyword>
<evidence type="ECO:0000256" key="3">
    <source>
        <dbReference type="ARBA" id="ARBA00022989"/>
    </source>
</evidence>
<sequence>MGSSIQGTDAPSQRIWTKDFALATTSRFFYGVTFMLNNTTMTAFCMKAYGVGTGEAGMAAGVFVVAALISRVFAGRYADLAGRRTVLLASGAVYFALSLAYFAPMGFSAFALMRFLHGLAFGVNNNTLTVVVTEHLPDRRWGEALGYFSLASTLANAVAPFLGIALVHGSRFIAVLALNAVCSALAFLAIACMRVRGLELSPEQKAELFSGFKLRDFFEPAALSLSALAMVATLAFGSVNSFLSVHAESLGLSSYAPWFFVIYAVALMLTRPHAGKLLDREGENAVIGPAVVSMALGFAVLAFCAGGAAFFASACLLAVGFGNFFSNVQVVTVKAVEAHRVGLATSTFYALADFGLGMGPMAAGLLIPHVGCRGVYLVCAAVSAVLLAVYWVSHGRRV</sequence>
<dbReference type="InterPro" id="IPR020846">
    <property type="entry name" value="MFS_dom"/>
</dbReference>
<reference evidence="7 8" key="1">
    <citation type="submission" date="2019-09" db="EMBL/GenBank/DDBJ databases">
        <title>Whole genome shotgun sequencing (WGS) of Ellagibacter isourolithinifaciens DSM 104140(T) and Adlercreutzia muris DSM 29508(T).</title>
        <authorList>
            <person name="Stoll D.A."/>
            <person name="Danylec N."/>
            <person name="Huch M."/>
        </authorList>
    </citation>
    <scope>NUCLEOTIDE SEQUENCE [LARGE SCALE GENOMIC DNA]</scope>
    <source>
        <strain evidence="7 8">DSM 104140</strain>
    </source>
</reference>
<protein>
    <submittedName>
        <fullName evidence="7">MFS transporter</fullName>
    </submittedName>
</protein>
<dbReference type="InterPro" id="IPR011701">
    <property type="entry name" value="MFS"/>
</dbReference>
<dbReference type="InterPro" id="IPR005829">
    <property type="entry name" value="Sugar_transporter_CS"/>
</dbReference>
<feature type="transmembrane region" description="Helical" evidence="5">
    <location>
        <begin position="56"/>
        <end position="74"/>
    </location>
</feature>
<evidence type="ECO:0000313" key="7">
    <source>
        <dbReference type="EMBL" id="KAB1640388.1"/>
    </source>
</evidence>
<dbReference type="PROSITE" id="PS00216">
    <property type="entry name" value="SUGAR_TRANSPORT_1"/>
    <property type="match status" value="1"/>
</dbReference>
<accession>A0A6N6NRI7</accession>
<dbReference type="AlphaFoldDB" id="A0A6N6NRI7"/>
<organism evidence="7 8">
    <name type="scientific">Ellagibacter isourolithinifaciens</name>
    <dbReference type="NCBI Taxonomy" id="2137581"/>
    <lineage>
        <taxon>Bacteria</taxon>
        <taxon>Bacillati</taxon>
        <taxon>Actinomycetota</taxon>
        <taxon>Coriobacteriia</taxon>
        <taxon>Eggerthellales</taxon>
        <taxon>Eggerthellaceae</taxon>
        <taxon>Ellagibacter</taxon>
    </lineage>
</organism>